<organism evidence="1 2">
    <name type="scientific">Mycena citricolor</name>
    <dbReference type="NCBI Taxonomy" id="2018698"/>
    <lineage>
        <taxon>Eukaryota</taxon>
        <taxon>Fungi</taxon>
        <taxon>Dikarya</taxon>
        <taxon>Basidiomycota</taxon>
        <taxon>Agaricomycotina</taxon>
        <taxon>Agaricomycetes</taxon>
        <taxon>Agaricomycetidae</taxon>
        <taxon>Agaricales</taxon>
        <taxon>Marasmiineae</taxon>
        <taxon>Mycenaceae</taxon>
        <taxon>Mycena</taxon>
    </lineage>
</organism>
<reference evidence="1" key="1">
    <citation type="submission" date="2023-11" db="EMBL/GenBank/DDBJ databases">
        <authorList>
            <person name="De Vega J J."/>
            <person name="De Vega J J."/>
        </authorList>
    </citation>
    <scope>NUCLEOTIDE SEQUENCE</scope>
</reference>
<comment type="caution">
    <text evidence="1">The sequence shown here is derived from an EMBL/GenBank/DDBJ whole genome shotgun (WGS) entry which is preliminary data.</text>
</comment>
<accession>A0AAD2H7Z9</accession>
<protein>
    <submittedName>
        <fullName evidence="1">Uncharacterized protein</fullName>
    </submittedName>
</protein>
<keyword evidence="2" id="KW-1185">Reference proteome</keyword>
<proteinExistence type="predicted"/>
<gene>
    <name evidence="1" type="ORF">MYCIT1_LOCUS12563</name>
</gene>
<sequence length="175" mass="18800">MRVVAGHGKSYKDKADRANDERLCRPSRIASQSGSRDALCRAVLFIPISKRVRAGNANASKKAAGFPERNPNARSFIWSCTSRAPVLISVTVLRSPTMRRVNVHVFNRGASMTISLAASNDRSVSMEISVRVCHGSIPRSALPTGEMSETQCKAAAVWNVASTVANTSGDVISVE</sequence>
<dbReference type="AlphaFoldDB" id="A0AAD2H7Z9"/>
<evidence type="ECO:0000313" key="2">
    <source>
        <dbReference type="Proteomes" id="UP001295794"/>
    </source>
</evidence>
<name>A0AAD2H7Z9_9AGAR</name>
<dbReference type="Proteomes" id="UP001295794">
    <property type="component" value="Unassembled WGS sequence"/>
</dbReference>
<dbReference type="EMBL" id="CAVNYO010000138">
    <property type="protein sequence ID" value="CAK5269087.1"/>
    <property type="molecule type" value="Genomic_DNA"/>
</dbReference>
<evidence type="ECO:0000313" key="1">
    <source>
        <dbReference type="EMBL" id="CAK5269087.1"/>
    </source>
</evidence>